<protein>
    <recommendedName>
        <fullName evidence="15">Minor capsid protein L2</fullName>
    </recommendedName>
</protein>
<keyword evidence="4 15" id="KW-1048">Host nucleus</keyword>
<evidence type="ECO:0000256" key="5">
    <source>
        <dbReference type="ARBA" id="ARBA00022581"/>
    </source>
</evidence>
<dbReference type="GO" id="GO:0019028">
    <property type="term" value="C:viral capsid"/>
    <property type="evidence" value="ECO:0007669"/>
    <property type="project" value="UniProtKB-UniRule"/>
</dbReference>
<dbReference type="GO" id="GO:0046718">
    <property type="term" value="P:symbiont entry into host cell"/>
    <property type="evidence" value="ECO:0007669"/>
    <property type="project" value="UniProtKB-KW"/>
</dbReference>
<keyword evidence="8 15" id="KW-0426">Late protein</keyword>
<comment type="similarity">
    <text evidence="15">Belongs to the papillomaviridae L2 protein family.</text>
</comment>
<keyword evidence="14 15" id="KW-1160">Virus entry into host cell</keyword>
<keyword evidence="6" id="KW-1040">Host Golgi apparatus</keyword>
<reference evidence="16 17" key="1">
    <citation type="journal article" date="2011" name="Vet. Pathol.">
        <title>Novel betapapillomavirus associated with hand and foot papillomas in a cynomolgus macaque.</title>
        <authorList>
            <person name="Wood C.E."/>
            <person name="Tannehill-Gregg S.H."/>
            <person name="Chen Z."/>
            <person name="Doorslaer K."/>
            <person name="Nelson D.R."/>
            <person name="Cline J.M."/>
            <person name="Burk R.D."/>
        </authorList>
    </citation>
    <scope>NUCLEOTIDE SEQUENCE [LARGE SCALE GENOMIC DNA]</scope>
    <source>
        <strain evidence="16">Mac191</strain>
    </source>
</reference>
<evidence type="ECO:0000256" key="7">
    <source>
        <dbReference type="ARBA" id="ARBA00022844"/>
    </source>
</evidence>
<name>F8QPP9_9PAPI</name>
<dbReference type="GO" id="GO:0075521">
    <property type="term" value="P:microtubule-dependent intracellular transport of viral material towards nucleus"/>
    <property type="evidence" value="ECO:0007669"/>
    <property type="project" value="UniProtKB-UniRule"/>
</dbReference>
<dbReference type="GeneID" id="10842534"/>
<keyword evidence="5 15" id="KW-0945">Host-virus interaction</keyword>
<dbReference type="InterPro" id="IPR000784">
    <property type="entry name" value="Late_L2"/>
</dbReference>
<comment type="PTM">
    <text evidence="15">Highly phosphorylated.</text>
</comment>
<keyword evidence="9 15" id="KW-1177">Microtubular inwards viral transport</keyword>
<evidence type="ECO:0000256" key="4">
    <source>
        <dbReference type="ARBA" id="ARBA00022562"/>
    </source>
</evidence>
<evidence type="ECO:0000256" key="15">
    <source>
        <dbReference type="HAMAP-Rule" id="MF_04003"/>
    </source>
</evidence>
<feature type="disulfide bond" evidence="15">
    <location>
        <begin position="21"/>
        <end position="27"/>
    </location>
</feature>
<evidence type="ECO:0000256" key="3">
    <source>
        <dbReference type="ARBA" id="ARBA00022561"/>
    </source>
</evidence>
<comment type="function">
    <text evidence="15">Minor protein of the capsid that localizes along the inner surface of the virion, within the central cavities beneath the L1 pentamers. Plays a role in capsid stabilization through interaction with the major capsid protein L1. Once the virion enters the host cell, L2 escorts the genomic DNA into the nucleus by promoting escape from the endosomal compartments and traffic through the host Golgi network. Mechanistically, the C-terminus of L2 possesses a cell-penetrating peptide that protudes from the host endosome, interacts with host cytoplasmic retromer cargo and thereby mediates the capsid delivery to the host trans-Golgi network. Plays a role through its interaction with host dynein in the intracellular microtubule-dependent transport of viral capsid toward the nucleus. Mediates the viral genome import into the nucleus through binding to host importins. Once within the nucleus, L2 localizes viral genomes to host PML bodies in order to activate early gene expression for establishment of infection. Later on, promotes late gene expression by interacting with the viral E2 protein and by inhibiting its transcriptional activation functions. During virion assembly, encapsidates the genome by direct interaction with the viral DNA.</text>
</comment>
<keyword evidence="12 15" id="KW-0238">DNA-binding</keyword>
<comment type="caution">
    <text evidence="15">Lacks conserved residue(s) required for the propagation of feature annotation.</text>
</comment>
<evidence type="ECO:0000256" key="14">
    <source>
        <dbReference type="ARBA" id="ARBA00023296"/>
    </source>
</evidence>
<dbReference type="KEGG" id="vg:10842534"/>
<keyword evidence="11 15" id="KW-1176">Cytoplasmic inwards viral transport</keyword>
<dbReference type="GO" id="GO:0043657">
    <property type="term" value="C:host cell"/>
    <property type="evidence" value="ECO:0007669"/>
    <property type="project" value="GOC"/>
</dbReference>
<evidence type="ECO:0000256" key="6">
    <source>
        <dbReference type="ARBA" id="ARBA00022812"/>
    </source>
</evidence>
<evidence type="ECO:0000256" key="1">
    <source>
        <dbReference type="ARBA" id="ARBA00022524"/>
    </source>
</evidence>
<dbReference type="Proteomes" id="UP000144454">
    <property type="component" value="Segment"/>
</dbReference>
<dbReference type="EMBL" id="GU014531">
    <property type="protein sequence ID" value="ADQ39304.1"/>
    <property type="molecule type" value="Genomic_DNA"/>
</dbReference>
<comment type="subunit">
    <text evidence="15">Interacts with major capsid protein L1. Interacts with E2; this interaction inhibits E2 transcriptional activity but not the DNA replication function E2. Interacts with host HSPA8; this interaction is required for L2 nuclear translocation. Interacts with host importins KPNB2 and KPNB3. Forms a complex with importin alpha2-beta1 heterodimers via interaction with the importin alpha2 adapter. Interacts with host DYNLT1; this interaction is essential for virus intracellular transport during entry. Interacts (via C-terminus) with host retromer subunits VPS35 AND VPS29.</text>
</comment>
<evidence type="ECO:0000313" key="16">
    <source>
        <dbReference type="EMBL" id="ADQ39304.1"/>
    </source>
</evidence>
<organism evidence="16 17">
    <name type="scientific">Macaca fascicularis papillomavirus 2</name>
    <dbReference type="NCBI Taxonomy" id="915424"/>
    <lineage>
        <taxon>Viruses</taxon>
        <taxon>Monodnaviria</taxon>
        <taxon>Shotokuvirae</taxon>
        <taxon>Cossaviricota</taxon>
        <taxon>Papovaviricetes</taxon>
        <taxon>Zurhausenvirales</taxon>
        <taxon>Papillomaviridae</taxon>
        <taxon>Firstpapillomavirinae</taxon>
        <taxon>Betapapillomavirus</taxon>
        <taxon>Betapapillomavirus 6</taxon>
    </lineage>
</organism>
<gene>
    <name evidence="15 16" type="primary">L2</name>
</gene>
<comment type="subcellular location">
    <subcellularLocation>
        <location evidence="15">Virion</location>
    </subcellularLocation>
    <subcellularLocation>
        <location evidence="15">Host nucleus</location>
    </subcellularLocation>
</comment>
<dbReference type="GO" id="GO:0003677">
    <property type="term" value="F:DNA binding"/>
    <property type="evidence" value="ECO:0007669"/>
    <property type="project" value="UniProtKB-UniRule"/>
</dbReference>
<evidence type="ECO:0000256" key="10">
    <source>
        <dbReference type="ARBA" id="ARBA00023046"/>
    </source>
</evidence>
<keyword evidence="2 15" id="KW-0597">Phosphoprotein</keyword>
<keyword evidence="7 15" id="KW-0946">Virion</keyword>
<sequence length="526" mass="56476">MTMARARRTKRASVTDIYRGCKAAGTCPQDVLNKVEQTTIADQILKYGSAGVFFGGLGISTGRGSGGATGYTPLGGPGVRVGAPTVIRPGVAPEVVGPSDIIPLDSLGTIDPSAPSVVTLTEGGPDLLPGGVESIAEISPVPDVASVDAPVVTIDTGASAVLEVAPEPAPPTRTRISQQQYHNPAFEVLSEVTPSRGETSHGDQVFVTSGIGGQTVGGAATRGPTIEIELENLPTQYTFEIAEPTPPRQTSTPVQRGVAIARRLGRAFTNRRLTQQVPVRDPLFLTQPQKLVRFQFENPAFEDEVTQIFERDLSVLEEPPDRDFLDVARLGRATFSETPAGYIRLSRLGNRATIRTRSGAAIGSQVHFYRDLSSIDTAESLELSLLGEHSGDASVVQGSAETAFVNVDLQDVPGVSSDSPEYSDAYSDAFLLDEAVEDFSGSQLIFGDGRQTSTVTVPRFSTTRNASYYTQDLEGYAVSYPEQRQFPEIIYPQPDLPTVVIRTSDSSGDFYLHPSLLRLKRKRKYL</sequence>
<evidence type="ECO:0000256" key="8">
    <source>
        <dbReference type="ARBA" id="ARBA00022921"/>
    </source>
</evidence>
<dbReference type="GO" id="GO:0042025">
    <property type="term" value="C:host cell nucleus"/>
    <property type="evidence" value="ECO:0007669"/>
    <property type="project" value="UniProtKB-SubCell"/>
</dbReference>
<dbReference type="RefSeq" id="YP_004646336.1">
    <property type="nucleotide sequence ID" value="NC_015691.1"/>
</dbReference>
<keyword evidence="17" id="KW-1185">Reference proteome</keyword>
<dbReference type="GO" id="GO:0075732">
    <property type="term" value="P:viral penetration into host nucleus"/>
    <property type="evidence" value="ECO:0007669"/>
    <property type="project" value="UniProtKB-KW"/>
</dbReference>
<evidence type="ECO:0000256" key="11">
    <source>
        <dbReference type="ARBA" id="ARBA00023120"/>
    </source>
</evidence>
<proteinExistence type="inferred from homology"/>
<dbReference type="OrthoDB" id="8047at10239"/>
<keyword evidence="10" id="KW-1039">Host endosome</keyword>
<evidence type="ECO:0000256" key="12">
    <source>
        <dbReference type="ARBA" id="ARBA00023125"/>
    </source>
</evidence>
<keyword evidence="3 15" id="KW-0167">Capsid protein</keyword>
<evidence type="ECO:0000256" key="13">
    <source>
        <dbReference type="ARBA" id="ARBA00023157"/>
    </source>
</evidence>
<keyword evidence="1 15" id="KW-1163">Viral penetration into host nucleus</keyword>
<evidence type="ECO:0000313" key="17">
    <source>
        <dbReference type="Proteomes" id="UP000144454"/>
    </source>
</evidence>
<accession>F8QPP9</accession>
<dbReference type="Pfam" id="PF00513">
    <property type="entry name" value="Late_protein_L2"/>
    <property type="match status" value="1"/>
</dbReference>
<dbReference type="HAMAP" id="MF_04003">
    <property type="entry name" value="PPV_L2"/>
    <property type="match status" value="1"/>
</dbReference>
<dbReference type="GO" id="GO:0005198">
    <property type="term" value="F:structural molecule activity"/>
    <property type="evidence" value="ECO:0007669"/>
    <property type="project" value="UniProtKB-UniRule"/>
</dbReference>
<keyword evidence="13 15" id="KW-1015">Disulfide bond</keyword>
<evidence type="ECO:0000256" key="9">
    <source>
        <dbReference type="ARBA" id="ARBA00022952"/>
    </source>
</evidence>
<evidence type="ECO:0000256" key="2">
    <source>
        <dbReference type="ARBA" id="ARBA00022553"/>
    </source>
</evidence>